<feature type="transmembrane region" description="Helical" evidence="5">
    <location>
        <begin position="104"/>
        <end position="128"/>
    </location>
</feature>
<dbReference type="Proteomes" id="UP001521116">
    <property type="component" value="Unassembled WGS sequence"/>
</dbReference>
<evidence type="ECO:0000256" key="2">
    <source>
        <dbReference type="ARBA" id="ARBA00022692"/>
    </source>
</evidence>
<feature type="transmembrane region" description="Helical" evidence="5">
    <location>
        <begin position="222"/>
        <end position="243"/>
    </location>
</feature>
<keyword evidence="7" id="KW-1185">Reference proteome</keyword>
<dbReference type="PANTHER" id="PTHR31465">
    <property type="entry name" value="PROTEIN RTA1-RELATED"/>
    <property type="match status" value="1"/>
</dbReference>
<evidence type="ECO:0000313" key="7">
    <source>
        <dbReference type="Proteomes" id="UP001521116"/>
    </source>
</evidence>
<keyword evidence="3 5" id="KW-1133">Transmembrane helix</keyword>
<evidence type="ECO:0000256" key="1">
    <source>
        <dbReference type="ARBA" id="ARBA00004141"/>
    </source>
</evidence>
<protein>
    <recommendedName>
        <fullName evidence="8">Rta1 domain protein</fullName>
    </recommendedName>
</protein>
<gene>
    <name evidence="6" type="ORF">SLS56_000587</name>
</gene>
<evidence type="ECO:0000313" key="6">
    <source>
        <dbReference type="EMBL" id="KAL1637449.1"/>
    </source>
</evidence>
<evidence type="ECO:0000256" key="3">
    <source>
        <dbReference type="ARBA" id="ARBA00022989"/>
    </source>
</evidence>
<dbReference type="Pfam" id="PF04479">
    <property type="entry name" value="RTA1"/>
    <property type="match status" value="1"/>
</dbReference>
<feature type="transmembrane region" description="Helical" evidence="5">
    <location>
        <begin position="140"/>
        <end position="159"/>
    </location>
</feature>
<keyword evidence="4 5" id="KW-0472">Membrane</keyword>
<dbReference type="EMBL" id="JAJVDC020000003">
    <property type="protein sequence ID" value="KAL1637449.1"/>
    <property type="molecule type" value="Genomic_DNA"/>
</dbReference>
<evidence type="ECO:0000256" key="4">
    <source>
        <dbReference type="ARBA" id="ARBA00023136"/>
    </source>
</evidence>
<sequence length="317" mass="35797">MACDNVGYKLYEYKPSVPAAVIFVIAFALTTSFHTFQLIKHKTWYMLAFLIGGFCESTLSRGGRSTRLTSSTQTVEVVGYIGRAASASEDECEWTVGPYVIQSIFLLVAPALFAASIYMILGRIILLTDGESHSIFKKRWLTKFFVFGDVFSFLMQSAGGGLMAKGTDDPDSIKMAQNIIIGGLILQLIFFGFFIIVAAIFHKRMNAVPTVKSEQPEIRWRHYLTTLYVVSILIMIRCIFRAIEYIQGHDGYLLQNEVFLYIFDALLMFLVMAYMNWQHPSEIGHLLRGERPSASGFTLESVDSNKEDRLHGPREMV</sequence>
<dbReference type="PANTHER" id="PTHR31465:SF35">
    <property type="entry name" value="RTA1 DOMAIN PROTEIN-RELATED"/>
    <property type="match status" value="1"/>
</dbReference>
<proteinExistence type="predicted"/>
<feature type="transmembrane region" description="Helical" evidence="5">
    <location>
        <begin position="258"/>
        <end position="277"/>
    </location>
</feature>
<feature type="transmembrane region" description="Helical" evidence="5">
    <location>
        <begin position="17"/>
        <end position="36"/>
    </location>
</feature>
<name>A0ABR3TDF8_9PEZI</name>
<accession>A0ABR3TDF8</accession>
<comment type="caution">
    <text evidence="6">The sequence shown here is derived from an EMBL/GenBank/DDBJ whole genome shotgun (WGS) entry which is preliminary data.</text>
</comment>
<reference evidence="6 7" key="1">
    <citation type="submission" date="2024-02" db="EMBL/GenBank/DDBJ databases">
        <title>De novo assembly and annotation of 12 fungi associated with fruit tree decline syndrome in Ontario, Canada.</title>
        <authorList>
            <person name="Sulman M."/>
            <person name="Ellouze W."/>
            <person name="Ilyukhin E."/>
        </authorList>
    </citation>
    <scope>NUCLEOTIDE SEQUENCE [LARGE SCALE GENOMIC DNA]</scope>
    <source>
        <strain evidence="6 7">M1-105</strain>
    </source>
</reference>
<dbReference type="InterPro" id="IPR007568">
    <property type="entry name" value="RTA1"/>
</dbReference>
<keyword evidence="2 5" id="KW-0812">Transmembrane</keyword>
<evidence type="ECO:0000256" key="5">
    <source>
        <dbReference type="SAM" id="Phobius"/>
    </source>
</evidence>
<comment type="subcellular location">
    <subcellularLocation>
        <location evidence="1">Membrane</location>
        <topology evidence="1">Multi-pass membrane protein</topology>
    </subcellularLocation>
</comment>
<feature type="transmembrane region" description="Helical" evidence="5">
    <location>
        <begin position="179"/>
        <end position="201"/>
    </location>
</feature>
<evidence type="ECO:0008006" key="8">
    <source>
        <dbReference type="Google" id="ProtNLM"/>
    </source>
</evidence>
<organism evidence="6 7">
    <name type="scientific">Neofusicoccum ribis</name>
    <dbReference type="NCBI Taxonomy" id="45134"/>
    <lineage>
        <taxon>Eukaryota</taxon>
        <taxon>Fungi</taxon>
        <taxon>Dikarya</taxon>
        <taxon>Ascomycota</taxon>
        <taxon>Pezizomycotina</taxon>
        <taxon>Dothideomycetes</taxon>
        <taxon>Dothideomycetes incertae sedis</taxon>
        <taxon>Botryosphaeriales</taxon>
        <taxon>Botryosphaeriaceae</taxon>
        <taxon>Neofusicoccum</taxon>
    </lineage>
</organism>